<keyword evidence="2" id="KW-1003">Cell membrane</keyword>
<dbReference type="AlphaFoldDB" id="A0A846XL10"/>
<proteinExistence type="predicted"/>
<dbReference type="Pfam" id="PF06271">
    <property type="entry name" value="RDD"/>
    <property type="match status" value="1"/>
</dbReference>
<feature type="transmembrane region" description="Helical" evidence="6">
    <location>
        <begin position="36"/>
        <end position="56"/>
    </location>
</feature>
<dbReference type="PANTHER" id="PTHR36115">
    <property type="entry name" value="PROLINE-RICH ANTIGEN HOMOLOG-RELATED"/>
    <property type="match status" value="1"/>
</dbReference>
<evidence type="ECO:0000259" key="7">
    <source>
        <dbReference type="Pfam" id="PF06271"/>
    </source>
</evidence>
<evidence type="ECO:0000256" key="6">
    <source>
        <dbReference type="SAM" id="Phobius"/>
    </source>
</evidence>
<keyword evidence="5 6" id="KW-0472">Membrane</keyword>
<reference evidence="8 9" key="1">
    <citation type="submission" date="2020-04" db="EMBL/GenBank/DDBJ databases">
        <title>MicrobeNet Type strains.</title>
        <authorList>
            <person name="Nicholson A.C."/>
        </authorList>
    </citation>
    <scope>NUCLEOTIDE SEQUENCE [LARGE SCALE GENOMIC DNA]</scope>
    <source>
        <strain evidence="8 9">DSM 45078</strain>
    </source>
</reference>
<gene>
    <name evidence="8" type="ORF">HGA13_20065</name>
</gene>
<keyword evidence="4 6" id="KW-1133">Transmembrane helix</keyword>
<accession>A0A846XL10</accession>
<sequence length="163" mass="17071">MTTGGFDPTYGQSGPMHGRTAGIAPGGLGKRAVARFVDWIIAGIIGAVFFWLLGVVADLPDWVSVLPGAAFGWLYFIAFEVSSGSTPGKKLVGLHVNGSDGAPNPSLKDSAVRNAYMLLNLIPWIGGLLWFVAAIAIAFTISSSPTKQGWHDRAAGGTQVIDE</sequence>
<evidence type="ECO:0000256" key="2">
    <source>
        <dbReference type="ARBA" id="ARBA00022475"/>
    </source>
</evidence>
<name>A0A846XL10_9NOCA</name>
<evidence type="ECO:0000256" key="3">
    <source>
        <dbReference type="ARBA" id="ARBA00022692"/>
    </source>
</evidence>
<comment type="subcellular location">
    <subcellularLocation>
        <location evidence="1">Cell membrane</location>
        <topology evidence="1">Multi-pass membrane protein</topology>
    </subcellularLocation>
</comment>
<dbReference type="Proteomes" id="UP000565715">
    <property type="component" value="Unassembled WGS sequence"/>
</dbReference>
<feature type="domain" description="RDD" evidence="7">
    <location>
        <begin position="26"/>
        <end position="156"/>
    </location>
</feature>
<dbReference type="RefSeq" id="WP_068042397.1">
    <property type="nucleotide sequence ID" value="NZ_JAAXOO010000005.1"/>
</dbReference>
<dbReference type="EMBL" id="JAAXOO010000005">
    <property type="protein sequence ID" value="NKY35346.1"/>
    <property type="molecule type" value="Genomic_DNA"/>
</dbReference>
<keyword evidence="3 6" id="KW-0812">Transmembrane</keyword>
<evidence type="ECO:0000313" key="8">
    <source>
        <dbReference type="EMBL" id="NKY35346.1"/>
    </source>
</evidence>
<evidence type="ECO:0000256" key="5">
    <source>
        <dbReference type="ARBA" id="ARBA00023136"/>
    </source>
</evidence>
<evidence type="ECO:0000256" key="4">
    <source>
        <dbReference type="ARBA" id="ARBA00022989"/>
    </source>
</evidence>
<feature type="transmembrane region" description="Helical" evidence="6">
    <location>
        <begin position="62"/>
        <end position="81"/>
    </location>
</feature>
<evidence type="ECO:0000313" key="9">
    <source>
        <dbReference type="Proteomes" id="UP000565715"/>
    </source>
</evidence>
<comment type="caution">
    <text evidence="8">The sequence shown here is derived from an EMBL/GenBank/DDBJ whole genome shotgun (WGS) entry which is preliminary data.</text>
</comment>
<organism evidence="8 9">
    <name type="scientific">Nocardia speluncae</name>
    <dbReference type="NCBI Taxonomy" id="419477"/>
    <lineage>
        <taxon>Bacteria</taxon>
        <taxon>Bacillati</taxon>
        <taxon>Actinomycetota</taxon>
        <taxon>Actinomycetes</taxon>
        <taxon>Mycobacteriales</taxon>
        <taxon>Nocardiaceae</taxon>
        <taxon>Nocardia</taxon>
    </lineage>
</organism>
<dbReference type="GO" id="GO:0005886">
    <property type="term" value="C:plasma membrane"/>
    <property type="evidence" value="ECO:0007669"/>
    <property type="project" value="UniProtKB-SubCell"/>
</dbReference>
<feature type="transmembrane region" description="Helical" evidence="6">
    <location>
        <begin position="118"/>
        <end position="141"/>
    </location>
</feature>
<dbReference type="PANTHER" id="PTHR36115:SF4">
    <property type="entry name" value="MEMBRANE PROTEIN"/>
    <property type="match status" value="1"/>
</dbReference>
<evidence type="ECO:0000256" key="1">
    <source>
        <dbReference type="ARBA" id="ARBA00004651"/>
    </source>
</evidence>
<dbReference type="InterPro" id="IPR051791">
    <property type="entry name" value="Pra-immunoreactive"/>
</dbReference>
<keyword evidence="9" id="KW-1185">Reference proteome</keyword>
<protein>
    <submittedName>
        <fullName evidence="8">RDD family protein</fullName>
    </submittedName>
</protein>
<dbReference type="InterPro" id="IPR010432">
    <property type="entry name" value="RDD"/>
</dbReference>